<evidence type="ECO:0000256" key="5">
    <source>
        <dbReference type="ARBA" id="ARBA00023136"/>
    </source>
</evidence>
<evidence type="ECO:0000256" key="4">
    <source>
        <dbReference type="ARBA" id="ARBA00022989"/>
    </source>
</evidence>
<keyword evidence="3 6" id="KW-0812">Transmembrane</keyword>
<dbReference type="EMBL" id="DTMF01000071">
    <property type="protein sequence ID" value="HGF33305.1"/>
    <property type="molecule type" value="Genomic_DNA"/>
</dbReference>
<evidence type="ECO:0000256" key="1">
    <source>
        <dbReference type="ARBA" id="ARBA00004141"/>
    </source>
</evidence>
<comment type="caution">
    <text evidence="7">The sequence shown here is derived from an EMBL/GenBank/DDBJ whole genome shotgun (WGS) entry which is preliminary data.</text>
</comment>
<evidence type="ECO:0000256" key="2">
    <source>
        <dbReference type="ARBA" id="ARBA00009190"/>
    </source>
</evidence>
<dbReference type="PANTHER" id="PTHR12608:SF1">
    <property type="entry name" value="TRANSMEMBRANE PROTEIN 165"/>
    <property type="match status" value="1"/>
</dbReference>
<comment type="similarity">
    <text evidence="2 6">Belongs to the GDT1 family.</text>
</comment>
<sequence>MDWQIFWVTFGTVFLAEMGDKTQLAALTLTADKGTPLAVLAGACSALCLATLLGVMVGGVLAHYVPPPFLKKAAGLAFVIIGTLILLGKW</sequence>
<dbReference type="AlphaFoldDB" id="A0A7C3Z0V8"/>
<evidence type="ECO:0000313" key="7">
    <source>
        <dbReference type="EMBL" id="HGF33305.1"/>
    </source>
</evidence>
<evidence type="ECO:0000256" key="3">
    <source>
        <dbReference type="ARBA" id="ARBA00022692"/>
    </source>
</evidence>
<evidence type="ECO:0000256" key="6">
    <source>
        <dbReference type="RuleBase" id="RU365102"/>
    </source>
</evidence>
<keyword evidence="5 6" id="KW-0472">Membrane</keyword>
<protein>
    <recommendedName>
        <fullName evidence="6">GDT1 family protein</fullName>
    </recommendedName>
</protein>
<comment type="subcellular location">
    <subcellularLocation>
        <location evidence="1 6">Membrane</location>
        <topology evidence="1 6">Multi-pass membrane protein</topology>
    </subcellularLocation>
</comment>
<dbReference type="Pfam" id="PF01169">
    <property type="entry name" value="GDT1"/>
    <property type="match status" value="1"/>
</dbReference>
<keyword evidence="4 6" id="KW-1133">Transmembrane helix</keyword>
<organism evidence="7">
    <name type="scientific">Desulfobacca acetoxidans</name>
    <dbReference type="NCBI Taxonomy" id="60893"/>
    <lineage>
        <taxon>Bacteria</taxon>
        <taxon>Pseudomonadati</taxon>
        <taxon>Thermodesulfobacteriota</taxon>
        <taxon>Desulfobaccia</taxon>
        <taxon>Desulfobaccales</taxon>
        <taxon>Desulfobaccaceae</taxon>
        <taxon>Desulfobacca</taxon>
    </lineage>
</organism>
<reference evidence="7" key="1">
    <citation type="journal article" date="2020" name="mSystems">
        <title>Genome- and Community-Level Interaction Insights into Carbon Utilization and Element Cycling Functions of Hydrothermarchaeota in Hydrothermal Sediment.</title>
        <authorList>
            <person name="Zhou Z."/>
            <person name="Liu Y."/>
            <person name="Xu W."/>
            <person name="Pan J."/>
            <person name="Luo Z.H."/>
            <person name="Li M."/>
        </authorList>
    </citation>
    <scope>NUCLEOTIDE SEQUENCE [LARGE SCALE GENOMIC DNA]</scope>
    <source>
        <strain evidence="7">SpSt-897</strain>
    </source>
</reference>
<dbReference type="InterPro" id="IPR001727">
    <property type="entry name" value="GDT1-like"/>
</dbReference>
<gene>
    <name evidence="7" type="ORF">ENW96_02805</name>
</gene>
<comment type="caution">
    <text evidence="6">Lacks conserved residue(s) required for the propagation of feature annotation.</text>
</comment>
<name>A0A7C3Z0V8_9BACT</name>
<feature type="transmembrane region" description="Helical" evidence="6">
    <location>
        <begin position="37"/>
        <end position="62"/>
    </location>
</feature>
<proteinExistence type="inferred from homology"/>
<dbReference type="GO" id="GO:0016020">
    <property type="term" value="C:membrane"/>
    <property type="evidence" value="ECO:0007669"/>
    <property type="project" value="UniProtKB-SubCell"/>
</dbReference>
<accession>A0A7C3Z0V8</accession>
<feature type="transmembrane region" description="Helical" evidence="6">
    <location>
        <begin position="69"/>
        <end position="88"/>
    </location>
</feature>
<dbReference type="GO" id="GO:0046873">
    <property type="term" value="F:metal ion transmembrane transporter activity"/>
    <property type="evidence" value="ECO:0007669"/>
    <property type="project" value="InterPro"/>
</dbReference>
<dbReference type="PANTHER" id="PTHR12608">
    <property type="entry name" value="TRANSMEMBRANE PROTEIN HTP-1 RELATED"/>
    <property type="match status" value="1"/>
</dbReference>